<evidence type="ECO:0000256" key="2">
    <source>
        <dbReference type="ARBA" id="ARBA00022490"/>
    </source>
</evidence>
<sequence>MPAAPDLINLGFLSDSERELILEVLRRDQELRIVEDQRVRKLKKEFLEVKRKGAKRGSGNYSERSCGRCQEPLSRLPVFSNQCKMCNHYVCRNCQTFLPNGSWLCSVCTQEM</sequence>
<dbReference type="InterPro" id="IPR044134">
    <property type="entry name" value="FYVE_Slp4"/>
</dbReference>
<evidence type="ECO:0000313" key="5">
    <source>
        <dbReference type="Proteomes" id="UP001444071"/>
    </source>
</evidence>
<organism evidence="4 5">
    <name type="scientific">Xenotaenia resolanae</name>
    <dbReference type="NCBI Taxonomy" id="208358"/>
    <lineage>
        <taxon>Eukaryota</taxon>
        <taxon>Metazoa</taxon>
        <taxon>Chordata</taxon>
        <taxon>Craniata</taxon>
        <taxon>Vertebrata</taxon>
        <taxon>Euteleostomi</taxon>
        <taxon>Actinopterygii</taxon>
        <taxon>Neopterygii</taxon>
        <taxon>Teleostei</taxon>
        <taxon>Neoteleostei</taxon>
        <taxon>Acanthomorphata</taxon>
        <taxon>Ovalentaria</taxon>
        <taxon>Atherinomorphae</taxon>
        <taxon>Cyprinodontiformes</taxon>
        <taxon>Goodeidae</taxon>
        <taxon>Xenotaenia</taxon>
    </lineage>
</organism>
<dbReference type="InterPro" id="IPR010911">
    <property type="entry name" value="Rab_BD"/>
</dbReference>
<comment type="subcellular location">
    <subcellularLocation>
        <location evidence="1">Cytoplasm</location>
        <location evidence="1">Perinuclear region</location>
    </subcellularLocation>
</comment>
<dbReference type="CDD" id="cd15764">
    <property type="entry name" value="FYVE_Slp4"/>
    <property type="match status" value="1"/>
</dbReference>
<protein>
    <recommendedName>
        <fullName evidence="3">RabBD domain-containing protein</fullName>
    </recommendedName>
</protein>
<dbReference type="EMBL" id="JAHRIM010014560">
    <property type="protein sequence ID" value="MEQ2261701.1"/>
    <property type="molecule type" value="Genomic_DNA"/>
</dbReference>
<keyword evidence="2" id="KW-0963">Cytoplasm</keyword>
<comment type="caution">
    <text evidence="4">The sequence shown here is derived from an EMBL/GenBank/DDBJ whole genome shotgun (WGS) entry which is preliminary data.</text>
</comment>
<dbReference type="InterPro" id="IPR011011">
    <property type="entry name" value="Znf_FYVE_PHD"/>
</dbReference>
<evidence type="ECO:0000256" key="1">
    <source>
        <dbReference type="ARBA" id="ARBA00004556"/>
    </source>
</evidence>
<keyword evidence="5" id="KW-1185">Reference proteome</keyword>
<evidence type="ECO:0000259" key="3">
    <source>
        <dbReference type="PROSITE" id="PS50916"/>
    </source>
</evidence>
<proteinExistence type="predicted"/>
<dbReference type="InterPro" id="IPR041282">
    <property type="entry name" value="FYVE_2"/>
</dbReference>
<dbReference type="Pfam" id="PF02318">
    <property type="entry name" value="FYVE_2"/>
    <property type="match status" value="1"/>
</dbReference>
<evidence type="ECO:0000313" key="4">
    <source>
        <dbReference type="EMBL" id="MEQ2261701.1"/>
    </source>
</evidence>
<dbReference type="InterPro" id="IPR051745">
    <property type="entry name" value="Intracell_Transport_Effector"/>
</dbReference>
<reference evidence="4 5" key="1">
    <citation type="submission" date="2021-06" db="EMBL/GenBank/DDBJ databases">
        <authorList>
            <person name="Palmer J.M."/>
        </authorList>
    </citation>
    <scope>NUCLEOTIDE SEQUENCE [LARGE SCALE GENOMIC DNA]</scope>
    <source>
        <strain evidence="4 5">XR_2019</strain>
        <tissue evidence="4">Muscle</tissue>
    </source>
</reference>
<feature type="domain" description="RabBD" evidence="3">
    <location>
        <begin position="7"/>
        <end position="65"/>
    </location>
</feature>
<accession>A0ABV0VWS8</accession>
<dbReference type="SUPFAM" id="SSF57903">
    <property type="entry name" value="FYVE/PHD zinc finger"/>
    <property type="match status" value="1"/>
</dbReference>
<gene>
    <name evidence="4" type="ORF">XENORESO_014389</name>
</gene>
<dbReference type="PANTHER" id="PTHR14555">
    <property type="entry name" value="MYELIN-ASSOCIATED OLIGODENDROCYTIC BASIC PROTEIN MOBP -RELATED"/>
    <property type="match status" value="1"/>
</dbReference>
<dbReference type="Gene3D" id="3.30.40.10">
    <property type="entry name" value="Zinc/RING finger domain, C3HC4 (zinc finger)"/>
    <property type="match status" value="1"/>
</dbReference>
<dbReference type="PANTHER" id="PTHR14555:SF6">
    <property type="entry name" value="RAB EFFECTOR MYRIP"/>
    <property type="match status" value="1"/>
</dbReference>
<dbReference type="Proteomes" id="UP001444071">
    <property type="component" value="Unassembled WGS sequence"/>
</dbReference>
<dbReference type="InterPro" id="IPR013083">
    <property type="entry name" value="Znf_RING/FYVE/PHD"/>
</dbReference>
<dbReference type="PROSITE" id="PS50916">
    <property type="entry name" value="RABBD"/>
    <property type="match status" value="1"/>
</dbReference>
<name>A0ABV0VWS8_9TELE</name>